<reference evidence="1" key="1">
    <citation type="journal article" date="2014" name="Front. Microbiol.">
        <title>High frequency of phylogenetically diverse reductive dehalogenase-homologous genes in deep subseafloor sedimentary metagenomes.</title>
        <authorList>
            <person name="Kawai M."/>
            <person name="Futagami T."/>
            <person name="Toyoda A."/>
            <person name="Takaki Y."/>
            <person name="Nishi S."/>
            <person name="Hori S."/>
            <person name="Arai W."/>
            <person name="Tsubouchi T."/>
            <person name="Morono Y."/>
            <person name="Uchiyama I."/>
            <person name="Ito T."/>
            <person name="Fujiyama A."/>
            <person name="Inagaki F."/>
            <person name="Takami H."/>
        </authorList>
    </citation>
    <scope>NUCLEOTIDE SEQUENCE</scope>
    <source>
        <strain evidence="1">Expedition CK06-06</strain>
    </source>
</reference>
<comment type="caution">
    <text evidence="1">The sequence shown here is derived from an EMBL/GenBank/DDBJ whole genome shotgun (WGS) entry which is preliminary data.</text>
</comment>
<protein>
    <recommendedName>
        <fullName evidence="2">Zinc-ribbon domain-containing protein</fullName>
    </recommendedName>
</protein>
<dbReference type="AlphaFoldDB" id="X1MN15"/>
<name>X1MN15_9ZZZZ</name>
<proteinExistence type="predicted"/>
<sequence length="47" mass="5550">MAEKPEEKKEIRKCPHCNKKIEDPDINYCPSCNNILWDEGTIGKKFR</sequence>
<evidence type="ECO:0008006" key="2">
    <source>
        <dbReference type="Google" id="ProtNLM"/>
    </source>
</evidence>
<dbReference type="EMBL" id="BARV01009436">
    <property type="protein sequence ID" value="GAI16070.1"/>
    <property type="molecule type" value="Genomic_DNA"/>
</dbReference>
<gene>
    <name evidence="1" type="ORF">S06H3_18611</name>
</gene>
<evidence type="ECO:0000313" key="1">
    <source>
        <dbReference type="EMBL" id="GAI16070.1"/>
    </source>
</evidence>
<accession>X1MN15</accession>
<organism evidence="1">
    <name type="scientific">marine sediment metagenome</name>
    <dbReference type="NCBI Taxonomy" id="412755"/>
    <lineage>
        <taxon>unclassified sequences</taxon>
        <taxon>metagenomes</taxon>
        <taxon>ecological metagenomes</taxon>
    </lineage>
</organism>